<keyword evidence="3" id="KW-1185">Reference proteome</keyword>
<dbReference type="eggNOG" id="COG2114">
    <property type="taxonomic scope" value="Bacteria"/>
</dbReference>
<dbReference type="STRING" id="63737.Npun_F1894"/>
<dbReference type="AlphaFoldDB" id="B2J3S8"/>
<reference evidence="3" key="1">
    <citation type="submission" date="2008-04" db="EMBL/GenBank/DDBJ databases">
        <title>Complete sequence of chromosome of Nostoc punctiforme ATCC 29133.</title>
        <authorList>
            <consortium name="US DOE Joint Genome Institute"/>
            <person name="Copeland A."/>
            <person name="Lucas S."/>
            <person name="Lapidus A."/>
            <person name="Glavina del Rio T."/>
            <person name="Dalin E."/>
            <person name="Tice H."/>
            <person name="Pitluck S."/>
            <person name="Chain P."/>
            <person name="Malfatti S."/>
            <person name="Shin M."/>
            <person name="Vergez L."/>
            <person name="Schmutz J."/>
            <person name="Larimer F."/>
            <person name="Land M."/>
            <person name="Hauser L."/>
            <person name="Kyrpides N."/>
            <person name="Kim E."/>
            <person name="Meeks J.C."/>
            <person name="Elhai J."/>
            <person name="Campbell E.L."/>
            <person name="Thiel T."/>
            <person name="Longmire J."/>
            <person name="Potts M."/>
            <person name="Atlas R."/>
        </authorList>
    </citation>
    <scope>NUCLEOTIDE SEQUENCE [LARGE SCALE GENOMIC DNA]</scope>
    <source>
        <strain evidence="3">ATCC 29133 / PCC 73102</strain>
    </source>
</reference>
<sequence>MLDVPVFVIAYILNLLTAESSLGYLLVNKDGSLLTWGGKLAAYGITNLRKGKNAKEQVVFLEGLLPLDDTSIFLPFIQTECGSCVDVHILPTKEADWVLLLDSSCDRDYLFPIQQKANDFRLLYEKLNRKLNY</sequence>
<name>B2J3S8_NOSP7</name>
<keyword evidence="1" id="KW-0812">Transmembrane</keyword>
<dbReference type="RefSeq" id="WP_012408564.1">
    <property type="nucleotide sequence ID" value="NC_010628.1"/>
</dbReference>
<dbReference type="EMBL" id="CP001037">
    <property type="protein sequence ID" value="ACC80549.1"/>
    <property type="molecule type" value="Genomic_DNA"/>
</dbReference>
<evidence type="ECO:0000256" key="1">
    <source>
        <dbReference type="SAM" id="Phobius"/>
    </source>
</evidence>
<accession>B2J3S8</accession>
<dbReference type="OrthoDB" id="486226at2"/>
<proteinExistence type="predicted"/>
<evidence type="ECO:0000313" key="3">
    <source>
        <dbReference type="Proteomes" id="UP000001191"/>
    </source>
</evidence>
<evidence type="ECO:0000313" key="2">
    <source>
        <dbReference type="EMBL" id="ACC80549.1"/>
    </source>
</evidence>
<feature type="transmembrane region" description="Helical" evidence="1">
    <location>
        <begin position="6"/>
        <end position="27"/>
    </location>
</feature>
<dbReference type="KEGG" id="npu:Npun_F1894"/>
<gene>
    <name evidence="2" type="ordered locus">Npun_F1894</name>
</gene>
<dbReference type="Proteomes" id="UP000001191">
    <property type="component" value="Chromosome"/>
</dbReference>
<organism evidence="2 3">
    <name type="scientific">Nostoc punctiforme (strain ATCC 29133 / PCC 73102)</name>
    <dbReference type="NCBI Taxonomy" id="63737"/>
    <lineage>
        <taxon>Bacteria</taxon>
        <taxon>Bacillati</taxon>
        <taxon>Cyanobacteriota</taxon>
        <taxon>Cyanophyceae</taxon>
        <taxon>Nostocales</taxon>
        <taxon>Nostocaceae</taxon>
        <taxon>Nostoc</taxon>
    </lineage>
</organism>
<protein>
    <submittedName>
        <fullName evidence="2">Uncharacterized protein</fullName>
    </submittedName>
</protein>
<dbReference type="PhylomeDB" id="B2J3S8"/>
<keyword evidence="1" id="KW-0472">Membrane</keyword>
<reference evidence="2 3" key="2">
    <citation type="journal article" date="2013" name="Plant Physiol.">
        <title>A Nostoc punctiforme Sugar Transporter Necessary to Establish a Cyanobacterium-Plant Symbiosis.</title>
        <authorList>
            <person name="Ekman M."/>
            <person name="Picossi S."/>
            <person name="Campbell E.L."/>
            <person name="Meeks J.C."/>
            <person name="Flores E."/>
        </authorList>
    </citation>
    <scope>NUCLEOTIDE SEQUENCE [LARGE SCALE GENOMIC DNA]</scope>
    <source>
        <strain evidence="3">ATCC 29133 / PCC 73102</strain>
    </source>
</reference>
<dbReference type="EnsemblBacteria" id="ACC80549">
    <property type="protein sequence ID" value="ACC80549"/>
    <property type="gene ID" value="Npun_F1894"/>
</dbReference>
<dbReference type="HOGENOM" id="CLU_1904570_0_0_3"/>
<keyword evidence="1" id="KW-1133">Transmembrane helix</keyword>